<evidence type="ECO:0000256" key="1">
    <source>
        <dbReference type="ARBA" id="ARBA00023002"/>
    </source>
</evidence>
<dbReference type="EMBL" id="NWTK01000007">
    <property type="protein sequence ID" value="PKR53758.1"/>
    <property type="molecule type" value="Genomic_DNA"/>
</dbReference>
<dbReference type="PRINTS" id="PR00411">
    <property type="entry name" value="PNDRDTASEI"/>
</dbReference>
<reference evidence="3 4" key="1">
    <citation type="submission" date="2017-09" db="EMBL/GenBank/DDBJ databases">
        <title>Biodiversity and function of Thalassospira species in the particle-attached aromatic-hydrocarbon-degrading consortia from the surface seawater of the South China Sea.</title>
        <authorList>
            <person name="Dong C."/>
            <person name="Liu R."/>
            <person name="Shao Z."/>
        </authorList>
    </citation>
    <scope>NUCLEOTIDE SEQUENCE [LARGE SCALE GENOMIC DNA]</scope>
    <source>
        <strain evidence="3 4">CSC1P2</strain>
    </source>
</reference>
<name>A0A2N3KT72_9PROT</name>
<dbReference type="Pfam" id="PF01266">
    <property type="entry name" value="DAO"/>
    <property type="match status" value="1"/>
</dbReference>
<dbReference type="Gene3D" id="3.50.50.60">
    <property type="entry name" value="FAD/NAD(P)-binding domain"/>
    <property type="match status" value="1"/>
</dbReference>
<organism evidence="3 4">
    <name type="scientific">Thalassospira marina</name>
    <dbReference type="NCBI Taxonomy" id="2048283"/>
    <lineage>
        <taxon>Bacteria</taxon>
        <taxon>Pseudomonadati</taxon>
        <taxon>Pseudomonadota</taxon>
        <taxon>Alphaproteobacteria</taxon>
        <taxon>Rhodospirillales</taxon>
        <taxon>Thalassospiraceae</taxon>
        <taxon>Thalassospira</taxon>
    </lineage>
</organism>
<gene>
    <name evidence="3" type="ORF">COO20_12105</name>
</gene>
<dbReference type="OrthoDB" id="9815989at2"/>
<dbReference type="PANTHER" id="PTHR13847">
    <property type="entry name" value="SARCOSINE DEHYDROGENASE-RELATED"/>
    <property type="match status" value="1"/>
</dbReference>
<dbReference type="RefSeq" id="WP_101266844.1">
    <property type="nucleotide sequence ID" value="NZ_NWTK01000007.1"/>
</dbReference>
<protein>
    <submittedName>
        <fullName evidence="3">FAD-dependent oxidoreductase</fullName>
    </submittedName>
</protein>
<dbReference type="AlphaFoldDB" id="A0A2N3KT72"/>
<comment type="caution">
    <text evidence="3">The sequence shown here is derived from an EMBL/GenBank/DDBJ whole genome shotgun (WGS) entry which is preliminary data.</text>
</comment>
<proteinExistence type="predicted"/>
<dbReference type="SUPFAM" id="SSF51905">
    <property type="entry name" value="FAD/NAD(P)-binding domain"/>
    <property type="match status" value="1"/>
</dbReference>
<feature type="domain" description="FAD dependent oxidoreductase" evidence="2">
    <location>
        <begin position="4"/>
        <end position="348"/>
    </location>
</feature>
<dbReference type="Gene3D" id="3.30.9.10">
    <property type="entry name" value="D-Amino Acid Oxidase, subunit A, domain 2"/>
    <property type="match status" value="1"/>
</dbReference>
<dbReference type="GO" id="GO:0016491">
    <property type="term" value="F:oxidoreductase activity"/>
    <property type="evidence" value="ECO:0007669"/>
    <property type="project" value="UniProtKB-KW"/>
</dbReference>
<dbReference type="InterPro" id="IPR006076">
    <property type="entry name" value="FAD-dep_OxRdtase"/>
</dbReference>
<sequence>MNPDILVIGGGLHGLSAALQAARRGASILVLERHFLGRHASGSTAAGVRTLGRDPAELPLSLEAAQTWHKMTDLVGDDCGFKACGQLQVAEDEAALTSITARIDRLAKQGMHHEKLIGADELRDLVPKISPHCVGGAWVPGDGSADPHRAIRAFRDAAKRAGVDIIEQCQVTSLKRIGQSWQVKTSKGDFNAAVIINAAGAWADKIAEMVGEPVRQAIRTSMMVVTERTGDVVHPVISSFGRKLSFKQTAEGTLLIGGGAQGRLAEDRQSASVDVQALSVAVQAAVRLFPSMVGTRMVRAWAGMEAMTEDHIPVIGFSAKVEGLVHAFGFSGHGFQLVPSVGRVVAELATEGKTNQQLDAFNVKRVSEKGVASC</sequence>
<evidence type="ECO:0000259" key="2">
    <source>
        <dbReference type="Pfam" id="PF01266"/>
    </source>
</evidence>
<evidence type="ECO:0000313" key="3">
    <source>
        <dbReference type="EMBL" id="PKR53758.1"/>
    </source>
</evidence>
<keyword evidence="1" id="KW-0560">Oxidoreductase</keyword>
<dbReference type="InterPro" id="IPR036188">
    <property type="entry name" value="FAD/NAD-bd_sf"/>
</dbReference>
<accession>A0A2N3KT72</accession>
<dbReference type="Proteomes" id="UP000233597">
    <property type="component" value="Unassembled WGS sequence"/>
</dbReference>
<dbReference type="GO" id="GO:0005737">
    <property type="term" value="C:cytoplasm"/>
    <property type="evidence" value="ECO:0007669"/>
    <property type="project" value="TreeGrafter"/>
</dbReference>
<evidence type="ECO:0000313" key="4">
    <source>
        <dbReference type="Proteomes" id="UP000233597"/>
    </source>
</evidence>